<dbReference type="RefSeq" id="WP_093751923.1">
    <property type="nucleotide sequence ID" value="NZ_BSYN01000001.1"/>
</dbReference>
<proteinExistence type="predicted"/>
<keyword evidence="3" id="KW-1185">Reference proteome</keyword>
<protein>
    <submittedName>
        <fullName evidence="2">ABC-2 type transport system permease protein</fullName>
    </submittedName>
</protein>
<sequence length="264" mass="30853">MIKKYMKLIRRFVIISWQEIYIFKFELFMVLLHLLFNTSFVFLFWYSLLSNIEGLGGWEFSQLAMFSAVTLFGESLGGLFFGFRDLPSKIIMGELDKYLSRPINTLFAVLFESVSIVYFIQQFLVSLILIIIVAINAKMIIKVNNIIMSLIVMFMGVLIYNFIYGIITFMAFWFGRIEVFRGLILGLTESKQYPLDIFPSKMRMILTYVVPIAFVSYYPTVILLDKMSISLMFFLKLLAFCFITFILFITIWHLGIKRYESNGG</sequence>
<dbReference type="PANTHER" id="PTHR36833:SF1">
    <property type="entry name" value="INTEGRAL MEMBRANE TRANSPORT PROTEIN"/>
    <property type="match status" value="1"/>
</dbReference>
<dbReference type="PANTHER" id="PTHR36833">
    <property type="entry name" value="SLR0610 PROTEIN-RELATED"/>
    <property type="match status" value="1"/>
</dbReference>
<evidence type="ECO:0000313" key="2">
    <source>
        <dbReference type="EMBL" id="SDW80578.1"/>
    </source>
</evidence>
<feature type="transmembrane region" description="Helical" evidence="1">
    <location>
        <begin position="104"/>
        <end position="135"/>
    </location>
</feature>
<dbReference type="AlphaFoldDB" id="A0A1H2WJ92"/>
<keyword evidence="1" id="KW-1133">Transmembrane helix</keyword>
<dbReference type="OrthoDB" id="9788195at2"/>
<dbReference type="InterPro" id="IPR010390">
    <property type="entry name" value="ABC-2_transporter-like"/>
</dbReference>
<dbReference type="Pfam" id="PF06182">
    <property type="entry name" value="ABC2_membrane_6"/>
    <property type="match status" value="1"/>
</dbReference>
<keyword evidence="1" id="KW-0472">Membrane</keyword>
<feature type="transmembrane region" description="Helical" evidence="1">
    <location>
        <begin position="60"/>
        <end position="83"/>
    </location>
</feature>
<keyword evidence="1" id="KW-0812">Transmembrane</keyword>
<gene>
    <name evidence="2" type="ORF">SAMN05660923_01268</name>
</gene>
<feature type="transmembrane region" description="Helical" evidence="1">
    <location>
        <begin position="147"/>
        <end position="174"/>
    </location>
</feature>
<accession>A0A1H2WJ92</accession>
<dbReference type="Proteomes" id="UP000198828">
    <property type="component" value="Unassembled WGS sequence"/>
</dbReference>
<evidence type="ECO:0000256" key="1">
    <source>
        <dbReference type="SAM" id="Phobius"/>
    </source>
</evidence>
<organism evidence="2 3">
    <name type="scientific">Tepidimicrobium xylanilyticum</name>
    <dbReference type="NCBI Taxonomy" id="1123352"/>
    <lineage>
        <taxon>Bacteria</taxon>
        <taxon>Bacillati</taxon>
        <taxon>Bacillota</taxon>
        <taxon>Tissierellia</taxon>
        <taxon>Tissierellales</taxon>
        <taxon>Tepidimicrobiaceae</taxon>
        <taxon>Tepidimicrobium</taxon>
    </lineage>
</organism>
<evidence type="ECO:0000313" key="3">
    <source>
        <dbReference type="Proteomes" id="UP000198828"/>
    </source>
</evidence>
<feature type="transmembrane region" description="Helical" evidence="1">
    <location>
        <begin position="21"/>
        <end position="48"/>
    </location>
</feature>
<dbReference type="EMBL" id="FNNG01000004">
    <property type="protein sequence ID" value="SDW80578.1"/>
    <property type="molecule type" value="Genomic_DNA"/>
</dbReference>
<reference evidence="2 3" key="1">
    <citation type="submission" date="2016-10" db="EMBL/GenBank/DDBJ databases">
        <authorList>
            <person name="de Groot N.N."/>
        </authorList>
    </citation>
    <scope>NUCLEOTIDE SEQUENCE [LARGE SCALE GENOMIC DNA]</scope>
    <source>
        <strain evidence="2 3">DSM 23310</strain>
    </source>
</reference>
<feature type="transmembrane region" description="Helical" evidence="1">
    <location>
        <begin position="205"/>
        <end position="224"/>
    </location>
</feature>
<feature type="transmembrane region" description="Helical" evidence="1">
    <location>
        <begin position="230"/>
        <end position="252"/>
    </location>
</feature>
<name>A0A1H2WJ92_9FIRM</name>